<dbReference type="Proteomes" id="UP000249248">
    <property type="component" value="Unassembled WGS sequence"/>
</dbReference>
<evidence type="ECO:0000313" key="1">
    <source>
        <dbReference type="EMBL" id="PZE16520.1"/>
    </source>
</evidence>
<sequence length="141" mass="16912">MRFYIFIIAVSFFITKNLIAQENWKDSLALITIENMDWSLFRISSDYNLDSNTIKPAKYIILVKNELPKIVFDSLSYHYWLAAINDKPRSFVTNLILYAYFEKNARLYLNFEIERWQGSLKALEINYWINYLKNVCQIKDE</sequence>
<accession>A0A2W1MZ48</accession>
<dbReference type="EMBL" id="QKSB01000007">
    <property type="protein sequence ID" value="PZE16520.1"/>
    <property type="molecule type" value="Genomic_DNA"/>
</dbReference>
<gene>
    <name evidence="1" type="ORF">DNU06_11720</name>
</gene>
<evidence type="ECO:0000313" key="2">
    <source>
        <dbReference type="Proteomes" id="UP000249248"/>
    </source>
</evidence>
<dbReference type="AlphaFoldDB" id="A0A2W1MZ48"/>
<dbReference type="RefSeq" id="WP_111063536.1">
    <property type="nucleotide sequence ID" value="NZ_JBHUCU010000017.1"/>
</dbReference>
<protein>
    <submittedName>
        <fullName evidence="1">Uncharacterized protein</fullName>
    </submittedName>
</protein>
<organism evidence="1 2">
    <name type="scientific">Putridiphycobacter roseus</name>
    <dbReference type="NCBI Taxonomy" id="2219161"/>
    <lineage>
        <taxon>Bacteria</taxon>
        <taxon>Pseudomonadati</taxon>
        <taxon>Bacteroidota</taxon>
        <taxon>Flavobacteriia</taxon>
        <taxon>Flavobacteriales</taxon>
        <taxon>Crocinitomicaceae</taxon>
        <taxon>Putridiphycobacter</taxon>
    </lineage>
</organism>
<proteinExistence type="predicted"/>
<reference evidence="1 2" key="1">
    <citation type="submission" date="2018-06" db="EMBL/GenBank/DDBJ databases">
        <title>The draft genome sequence of Crocinitomix sp. SM1701.</title>
        <authorList>
            <person name="Zhang X."/>
        </authorList>
    </citation>
    <scope>NUCLEOTIDE SEQUENCE [LARGE SCALE GENOMIC DNA]</scope>
    <source>
        <strain evidence="1 2">SM1701</strain>
    </source>
</reference>
<comment type="caution">
    <text evidence="1">The sequence shown here is derived from an EMBL/GenBank/DDBJ whole genome shotgun (WGS) entry which is preliminary data.</text>
</comment>
<name>A0A2W1MZ48_9FLAO</name>
<keyword evidence="2" id="KW-1185">Reference proteome</keyword>